<dbReference type="InterPro" id="IPR042116">
    <property type="entry name" value="TypA/BipA_C"/>
</dbReference>
<dbReference type="Gene3D" id="2.40.30.10">
    <property type="entry name" value="Translation factors"/>
    <property type="match status" value="1"/>
</dbReference>
<dbReference type="GO" id="GO:1990904">
    <property type="term" value="C:ribonucleoprotein complex"/>
    <property type="evidence" value="ECO:0007669"/>
    <property type="project" value="TreeGrafter"/>
</dbReference>
<dbReference type="CDD" id="cd03710">
    <property type="entry name" value="BipA_TypA_C"/>
    <property type="match status" value="1"/>
</dbReference>
<evidence type="ECO:0000313" key="3">
    <source>
        <dbReference type="Proteomes" id="UP001206925"/>
    </source>
</evidence>
<dbReference type="Pfam" id="PF00679">
    <property type="entry name" value="EFG_C"/>
    <property type="match status" value="1"/>
</dbReference>
<dbReference type="PROSITE" id="PS00301">
    <property type="entry name" value="G_TR_1"/>
    <property type="match status" value="1"/>
</dbReference>
<dbReference type="GO" id="GO:0003924">
    <property type="term" value="F:GTPase activity"/>
    <property type="evidence" value="ECO:0007669"/>
    <property type="project" value="InterPro"/>
</dbReference>
<comment type="caution">
    <text evidence="2">The sequence shown here is derived from an EMBL/GenBank/DDBJ whole genome shotgun (WGS) entry which is preliminary data.</text>
</comment>
<dbReference type="InterPro" id="IPR027417">
    <property type="entry name" value="P-loop_NTPase"/>
</dbReference>
<dbReference type="InterPro" id="IPR035647">
    <property type="entry name" value="EFG_III/V"/>
</dbReference>
<dbReference type="InterPro" id="IPR048876">
    <property type="entry name" value="BipA_C"/>
</dbReference>
<dbReference type="Pfam" id="PF00009">
    <property type="entry name" value="GTP_EFTU"/>
    <property type="match status" value="1"/>
</dbReference>
<feature type="domain" description="Tr-type G" evidence="1">
    <location>
        <begin position="59"/>
        <end position="257"/>
    </location>
</feature>
<dbReference type="InterPro" id="IPR005225">
    <property type="entry name" value="Small_GTP-bd"/>
</dbReference>
<sequence>MVGPLVRALFSTTTRKSISSSYSSSSFVKPFTHGSRFFSAATATAAASATEPGGALDPSRLRNVAVIAHVDHGKTTLMDRLLRQCGADIPHERALDSNQLEKERGITIASKITSISWKENELNMVDTPGHADFGGEVERVVGMVEGAILVVDAGEGPLAQTKFVLAKALRYGLRPILLMNKVDRPSVSEERCDEVESLVFDLFANLGATEEQLDFPVLYASAKEGWASSTFTKNPPADAKNMSQLLDAIVKYVPPPKASLDEPFKMLVDDYVGRILTGRITSGVVRINDRVHGLRDSDAGVVKIEEGKIVKLRKNKGMVSFDVDCAGAGDIISVAGLKSPSIGHTVANVEVMIPLPTVELDPPTISMTFGVNDSPLAGLDGSQLTGGKIGDRLLAEAETNLAINVIPGLAESYEVQGRGELQLGILLENMRRESFELSVSPPKVMYKIENGVKLEPIEEVTIEVNEEHVGLVMEALSHRRAEVTDMGPVPGNFGRTRMTLTCPSRGLVGYRSVFSSDTRGTGFMHRAFMAYEKYRGPLGNVRKGVLVSCARGTITSYALMSLEPRGTLFVSPGVEAYDGMIVGEHSRDTDLDV</sequence>
<dbReference type="PRINTS" id="PR00315">
    <property type="entry name" value="ELONGATNFCT"/>
</dbReference>
<dbReference type="Pfam" id="PF21018">
    <property type="entry name" value="BipA_C"/>
    <property type="match status" value="1"/>
</dbReference>
<dbReference type="SUPFAM" id="SSF50447">
    <property type="entry name" value="Translation proteins"/>
    <property type="match status" value="1"/>
</dbReference>
<organism evidence="2 3">
    <name type="scientific">Ambrosia artemisiifolia</name>
    <name type="common">Common ragweed</name>
    <dbReference type="NCBI Taxonomy" id="4212"/>
    <lineage>
        <taxon>Eukaryota</taxon>
        <taxon>Viridiplantae</taxon>
        <taxon>Streptophyta</taxon>
        <taxon>Embryophyta</taxon>
        <taxon>Tracheophyta</taxon>
        <taxon>Spermatophyta</taxon>
        <taxon>Magnoliopsida</taxon>
        <taxon>eudicotyledons</taxon>
        <taxon>Gunneridae</taxon>
        <taxon>Pentapetalae</taxon>
        <taxon>asterids</taxon>
        <taxon>campanulids</taxon>
        <taxon>Asterales</taxon>
        <taxon>Asteraceae</taxon>
        <taxon>Asteroideae</taxon>
        <taxon>Heliantheae alliance</taxon>
        <taxon>Heliantheae</taxon>
        <taxon>Ambrosia</taxon>
    </lineage>
</organism>
<protein>
    <recommendedName>
        <fullName evidence="1">Tr-type G domain-containing protein</fullName>
    </recommendedName>
</protein>
<dbReference type="Gene3D" id="3.40.50.300">
    <property type="entry name" value="P-loop containing nucleotide triphosphate hydrolases"/>
    <property type="match status" value="1"/>
</dbReference>
<evidence type="ECO:0000259" key="1">
    <source>
        <dbReference type="PROSITE" id="PS51722"/>
    </source>
</evidence>
<dbReference type="CDD" id="cd01891">
    <property type="entry name" value="TypA_BipA"/>
    <property type="match status" value="1"/>
</dbReference>
<dbReference type="PANTHER" id="PTHR42908:SF8">
    <property type="entry name" value="TR-TYPE G DOMAIN-CONTAINING PROTEIN"/>
    <property type="match status" value="1"/>
</dbReference>
<dbReference type="NCBIfam" id="TIGR00231">
    <property type="entry name" value="small_GTP"/>
    <property type="match status" value="1"/>
</dbReference>
<dbReference type="Proteomes" id="UP001206925">
    <property type="component" value="Unassembled WGS sequence"/>
</dbReference>
<dbReference type="InterPro" id="IPR000795">
    <property type="entry name" value="T_Tr_GTP-bd_dom"/>
</dbReference>
<dbReference type="Pfam" id="PF03144">
    <property type="entry name" value="GTP_EFTU_D2"/>
    <property type="match status" value="1"/>
</dbReference>
<dbReference type="FunFam" id="3.40.50.300:FF:000463">
    <property type="entry name" value="GTP-binding protein TypA"/>
    <property type="match status" value="1"/>
</dbReference>
<dbReference type="SUPFAM" id="SSF54980">
    <property type="entry name" value="EF-G C-terminal domain-like"/>
    <property type="match status" value="2"/>
</dbReference>
<dbReference type="InterPro" id="IPR000640">
    <property type="entry name" value="EFG_V-like"/>
</dbReference>
<dbReference type="Gene3D" id="3.30.70.240">
    <property type="match status" value="1"/>
</dbReference>
<dbReference type="GO" id="GO:0005829">
    <property type="term" value="C:cytosol"/>
    <property type="evidence" value="ECO:0007669"/>
    <property type="project" value="TreeGrafter"/>
</dbReference>
<dbReference type="PROSITE" id="PS51722">
    <property type="entry name" value="G_TR_2"/>
    <property type="match status" value="1"/>
</dbReference>
<keyword evidence="3" id="KW-1185">Reference proteome</keyword>
<name>A0AAD5GJX7_AMBAR</name>
<dbReference type="FunFam" id="3.30.70.240:FF:000002">
    <property type="entry name" value="GTP-binding protein TypA"/>
    <property type="match status" value="1"/>
</dbReference>
<evidence type="ECO:0000313" key="2">
    <source>
        <dbReference type="EMBL" id="KAI7745557.1"/>
    </source>
</evidence>
<dbReference type="InterPro" id="IPR035651">
    <property type="entry name" value="BipA_V"/>
</dbReference>
<dbReference type="EMBL" id="JAMZMK010007202">
    <property type="protein sequence ID" value="KAI7745557.1"/>
    <property type="molecule type" value="Genomic_DNA"/>
</dbReference>
<gene>
    <name evidence="2" type="ORF">M8C21_031561</name>
</gene>
<dbReference type="Gene3D" id="3.30.70.870">
    <property type="entry name" value="Elongation Factor G (Translational Gtpase), domain 3"/>
    <property type="match status" value="1"/>
</dbReference>
<dbReference type="PANTHER" id="PTHR42908">
    <property type="entry name" value="TRANSLATION ELONGATION FACTOR-RELATED"/>
    <property type="match status" value="1"/>
</dbReference>
<dbReference type="AlphaFoldDB" id="A0AAD5GJX7"/>
<accession>A0AAD5GJX7</accession>
<dbReference type="GO" id="GO:0005525">
    <property type="term" value="F:GTP binding"/>
    <property type="evidence" value="ECO:0007669"/>
    <property type="project" value="InterPro"/>
</dbReference>
<dbReference type="InterPro" id="IPR031157">
    <property type="entry name" value="G_TR_CS"/>
</dbReference>
<reference evidence="2" key="1">
    <citation type="submission" date="2022-06" db="EMBL/GenBank/DDBJ databases">
        <title>Uncovering the hologenomic basis of an extraordinary plant invasion.</title>
        <authorList>
            <person name="Bieker V.C."/>
            <person name="Martin M.D."/>
            <person name="Gilbert T."/>
            <person name="Hodgins K."/>
            <person name="Battlay P."/>
            <person name="Petersen B."/>
            <person name="Wilson J."/>
        </authorList>
    </citation>
    <scope>NUCLEOTIDE SEQUENCE</scope>
    <source>
        <strain evidence="2">AA19_3_7</strain>
        <tissue evidence="2">Leaf</tissue>
    </source>
</reference>
<dbReference type="SUPFAM" id="SSF52540">
    <property type="entry name" value="P-loop containing nucleoside triphosphate hydrolases"/>
    <property type="match status" value="1"/>
</dbReference>
<dbReference type="InterPro" id="IPR009000">
    <property type="entry name" value="Transl_B-barrel_sf"/>
</dbReference>
<dbReference type="InterPro" id="IPR004161">
    <property type="entry name" value="EFTu-like_2"/>
</dbReference>
<dbReference type="InterPro" id="IPR047041">
    <property type="entry name" value="BipA_GTP-bd_dom"/>
</dbReference>
<dbReference type="Gene3D" id="2.40.50.250">
    <property type="entry name" value="bipa protein"/>
    <property type="match status" value="1"/>
</dbReference>
<proteinExistence type="predicted"/>